<evidence type="ECO:0000259" key="1">
    <source>
        <dbReference type="Pfam" id="PF00696"/>
    </source>
</evidence>
<dbReference type="Pfam" id="PF00696">
    <property type="entry name" value="AA_kinase"/>
    <property type="match status" value="1"/>
</dbReference>
<keyword evidence="2" id="KW-0418">Kinase</keyword>
<feature type="domain" description="Aspartate/glutamate/uridylate kinase" evidence="1">
    <location>
        <begin position="12"/>
        <end position="150"/>
    </location>
</feature>
<organism evidence="2 3">
    <name type="scientific">Candidatus Methylocalor cossyra</name>
    <dbReference type="NCBI Taxonomy" id="3108543"/>
    <lineage>
        <taxon>Bacteria</taxon>
        <taxon>Pseudomonadati</taxon>
        <taxon>Pseudomonadota</taxon>
        <taxon>Gammaproteobacteria</taxon>
        <taxon>Methylococcales</taxon>
        <taxon>Methylococcaceae</taxon>
        <taxon>Candidatus Methylocalor</taxon>
    </lineage>
</organism>
<proteinExistence type="predicted"/>
<accession>A0ABM9NKX0</accession>
<dbReference type="InterPro" id="IPR001048">
    <property type="entry name" value="Asp/Glu/Uridylate_kinase"/>
</dbReference>
<name>A0ABM9NKX0_9GAMM</name>
<evidence type="ECO:0000313" key="3">
    <source>
        <dbReference type="Proteomes" id="UP001497493"/>
    </source>
</evidence>
<protein>
    <submittedName>
        <fullName evidence="2">(5-(Aminomethyl)furan-3-yl)methyl phosphate kinase</fullName>
        <ecNumber evidence="2">2.7.4.31</ecNumber>
    </submittedName>
</protein>
<dbReference type="EC" id="2.7.4.31" evidence="2"/>
<keyword evidence="2" id="KW-0808">Transferase</keyword>
<dbReference type="RefSeq" id="WP_348757820.1">
    <property type="nucleotide sequence ID" value="NZ_OZ026884.1"/>
</dbReference>
<reference evidence="2 3" key="1">
    <citation type="submission" date="2024-04" db="EMBL/GenBank/DDBJ databases">
        <authorList>
            <person name="Cremers G."/>
        </authorList>
    </citation>
    <scope>NUCLEOTIDE SEQUENCE [LARGE SCALE GENOMIC DNA]</scope>
    <source>
        <strain evidence="2">MeCH1-AG</strain>
    </source>
</reference>
<dbReference type="EMBL" id="OZ026884">
    <property type="protein sequence ID" value="CAL1241291.1"/>
    <property type="molecule type" value="Genomic_DNA"/>
</dbReference>
<keyword evidence="3" id="KW-1185">Reference proteome</keyword>
<dbReference type="Gene3D" id="3.40.1160.10">
    <property type="entry name" value="Acetylglutamate kinase-like"/>
    <property type="match status" value="1"/>
</dbReference>
<sequence length="214" mass="23245">MNFVSKKPGAIRWVVKLGGSLAESEVLSRWLDALAETTVVIVPGGGVFADGVRAAQARFGFDDRTAHAMAILAMRQYALMMAGFCPHLTLAADLGRLSAAARKAERAVLWLPDPKAVDEREVPASWEVTSDSIAAWLARRLRAERLLLVKAAPIAFRGAEFERLGSAGTVDAAFAAFAAKARFETWLCRREDYNRLDRGLENPDAAFTRVIAGA</sequence>
<evidence type="ECO:0000313" key="2">
    <source>
        <dbReference type="EMBL" id="CAL1241291.1"/>
    </source>
</evidence>
<dbReference type="SUPFAM" id="SSF53633">
    <property type="entry name" value="Carbamate kinase-like"/>
    <property type="match status" value="1"/>
</dbReference>
<dbReference type="InterPro" id="IPR036393">
    <property type="entry name" value="AceGlu_kinase-like_sf"/>
</dbReference>
<dbReference type="GO" id="GO:0016301">
    <property type="term" value="F:kinase activity"/>
    <property type="evidence" value="ECO:0007669"/>
    <property type="project" value="UniProtKB-KW"/>
</dbReference>
<gene>
    <name evidence="2" type="ORF">MECH1_V1_2515</name>
</gene>
<dbReference type="Proteomes" id="UP001497493">
    <property type="component" value="Chromosome"/>
</dbReference>